<gene>
    <name evidence="3" type="ORF">A2290_00425</name>
</gene>
<sequence>MFLNIAAKVFLSVFLLVAQAFAVTSEVEKFDSNLVRGEGPFPYNYRIIDGHIHAGGHPFNPKTSFGNSDKQILSILNYLKAKGVKTIIDLDNTSRIQLRYKRLYREVGLERFHLPLSSDRVPNAEEWEDLKEAMREPVYIHCTWGADRTGAVIAKYLVEEKGYSPKEAFEAVVTGGSHSGLFGGLKKISANNKLIKFFWPDYTFTPIRKSGFNESTKK</sequence>
<dbReference type="Proteomes" id="UP000177905">
    <property type="component" value="Unassembled WGS sequence"/>
</dbReference>
<organism evidence="3 4">
    <name type="scientific">candidate division WOR-1 bacterium RIFOXYB2_FULL_36_35</name>
    <dbReference type="NCBI Taxonomy" id="1802578"/>
    <lineage>
        <taxon>Bacteria</taxon>
        <taxon>Bacillati</taxon>
        <taxon>Saganbacteria</taxon>
    </lineage>
</organism>
<evidence type="ECO:0000313" key="4">
    <source>
        <dbReference type="Proteomes" id="UP000177905"/>
    </source>
</evidence>
<comment type="caution">
    <text evidence="3">The sequence shown here is derived from an EMBL/GenBank/DDBJ whole genome shotgun (WGS) entry which is preliminary data.</text>
</comment>
<feature type="chain" id="PRO_5009514337" description="Tyrosine specific protein phosphatases domain-containing protein" evidence="1">
    <location>
        <begin position="23"/>
        <end position="218"/>
    </location>
</feature>
<dbReference type="Gene3D" id="3.90.190.10">
    <property type="entry name" value="Protein tyrosine phosphatase superfamily"/>
    <property type="match status" value="1"/>
</dbReference>
<feature type="signal peptide" evidence="1">
    <location>
        <begin position="1"/>
        <end position="22"/>
    </location>
</feature>
<dbReference type="InterPro" id="IPR029021">
    <property type="entry name" value="Prot-tyrosine_phosphatase-like"/>
</dbReference>
<dbReference type="InterPro" id="IPR016130">
    <property type="entry name" value="Tyr_Pase_AS"/>
</dbReference>
<dbReference type="PROSITE" id="PS50056">
    <property type="entry name" value="TYR_PHOSPHATASE_2"/>
    <property type="match status" value="1"/>
</dbReference>
<evidence type="ECO:0000259" key="2">
    <source>
        <dbReference type="PROSITE" id="PS50056"/>
    </source>
</evidence>
<evidence type="ECO:0000313" key="3">
    <source>
        <dbReference type="EMBL" id="OGC13025.1"/>
    </source>
</evidence>
<proteinExistence type="predicted"/>
<protein>
    <recommendedName>
        <fullName evidence="2">Tyrosine specific protein phosphatases domain-containing protein</fullName>
    </recommendedName>
</protein>
<dbReference type="SUPFAM" id="SSF52799">
    <property type="entry name" value="(Phosphotyrosine protein) phosphatases II"/>
    <property type="match status" value="1"/>
</dbReference>
<dbReference type="InterPro" id="IPR000387">
    <property type="entry name" value="Tyr_Pase_dom"/>
</dbReference>
<feature type="domain" description="Tyrosine specific protein phosphatases" evidence="2">
    <location>
        <begin position="137"/>
        <end position="172"/>
    </location>
</feature>
<evidence type="ECO:0000256" key="1">
    <source>
        <dbReference type="SAM" id="SignalP"/>
    </source>
</evidence>
<reference evidence="3 4" key="1">
    <citation type="journal article" date="2016" name="Nat. Commun.">
        <title>Thousands of microbial genomes shed light on interconnected biogeochemical processes in an aquifer system.</title>
        <authorList>
            <person name="Anantharaman K."/>
            <person name="Brown C.T."/>
            <person name="Hug L.A."/>
            <person name="Sharon I."/>
            <person name="Castelle C.J."/>
            <person name="Probst A.J."/>
            <person name="Thomas B.C."/>
            <person name="Singh A."/>
            <person name="Wilkins M.J."/>
            <person name="Karaoz U."/>
            <person name="Brodie E.L."/>
            <person name="Williams K.H."/>
            <person name="Hubbard S.S."/>
            <person name="Banfield J.F."/>
        </authorList>
    </citation>
    <scope>NUCLEOTIDE SEQUENCE [LARGE SCALE GENOMIC DNA]</scope>
</reference>
<keyword evidence="1" id="KW-0732">Signal</keyword>
<accession>A0A1F4RXX2</accession>
<dbReference type="PROSITE" id="PS00383">
    <property type="entry name" value="TYR_PHOSPHATASE_1"/>
    <property type="match status" value="1"/>
</dbReference>
<dbReference type="AlphaFoldDB" id="A0A1F4RXX2"/>
<dbReference type="EMBL" id="MEUA01000062">
    <property type="protein sequence ID" value="OGC13025.1"/>
    <property type="molecule type" value="Genomic_DNA"/>
</dbReference>
<dbReference type="Pfam" id="PF22785">
    <property type="entry name" value="Tc-R-P"/>
    <property type="match status" value="1"/>
</dbReference>
<name>A0A1F4RXX2_UNCSA</name>